<dbReference type="SUPFAM" id="SSF52317">
    <property type="entry name" value="Class I glutamine amidotransferase-like"/>
    <property type="match status" value="1"/>
</dbReference>
<dbReference type="PANTHER" id="PTHR43235">
    <property type="entry name" value="GLUTAMINE AMIDOTRANSFERASE PB2B2.05-RELATED"/>
    <property type="match status" value="1"/>
</dbReference>
<dbReference type="GO" id="GO:0005829">
    <property type="term" value="C:cytosol"/>
    <property type="evidence" value="ECO:0007669"/>
    <property type="project" value="TreeGrafter"/>
</dbReference>
<name>A0A6J7LN66_9ZZZZ</name>
<dbReference type="Gene3D" id="3.40.50.880">
    <property type="match status" value="1"/>
</dbReference>
<dbReference type="InterPro" id="IPR044668">
    <property type="entry name" value="PuuD-like"/>
</dbReference>
<dbReference type="CDD" id="cd01745">
    <property type="entry name" value="GATase1_2"/>
    <property type="match status" value="1"/>
</dbReference>
<dbReference type="PANTHER" id="PTHR43235:SF1">
    <property type="entry name" value="GLUTAMINE AMIDOTRANSFERASE PB2B2.05-RELATED"/>
    <property type="match status" value="1"/>
</dbReference>
<dbReference type="EMBL" id="CAFBNE010000135">
    <property type="protein sequence ID" value="CAB4967169.1"/>
    <property type="molecule type" value="Genomic_DNA"/>
</dbReference>
<dbReference type="GO" id="GO:0006598">
    <property type="term" value="P:polyamine catabolic process"/>
    <property type="evidence" value="ECO:0007669"/>
    <property type="project" value="TreeGrafter"/>
</dbReference>
<organism evidence="1">
    <name type="scientific">freshwater metagenome</name>
    <dbReference type="NCBI Taxonomy" id="449393"/>
    <lineage>
        <taxon>unclassified sequences</taxon>
        <taxon>metagenomes</taxon>
        <taxon>ecological metagenomes</taxon>
    </lineage>
</organism>
<reference evidence="1" key="1">
    <citation type="submission" date="2020-05" db="EMBL/GenBank/DDBJ databases">
        <authorList>
            <person name="Chiriac C."/>
            <person name="Salcher M."/>
            <person name="Ghai R."/>
            <person name="Kavagutti S V."/>
        </authorList>
    </citation>
    <scope>NUCLEOTIDE SEQUENCE</scope>
</reference>
<dbReference type="InterPro" id="IPR011697">
    <property type="entry name" value="Peptidase_C26"/>
</dbReference>
<protein>
    <submittedName>
        <fullName evidence="1">Unannotated protein</fullName>
    </submittedName>
</protein>
<evidence type="ECO:0000313" key="1">
    <source>
        <dbReference type="EMBL" id="CAB4967169.1"/>
    </source>
</evidence>
<dbReference type="GO" id="GO:0033969">
    <property type="term" value="F:gamma-glutamyl-gamma-aminobutyrate hydrolase activity"/>
    <property type="evidence" value="ECO:0007669"/>
    <property type="project" value="TreeGrafter"/>
</dbReference>
<accession>A0A6J7LN66</accession>
<gene>
    <name evidence="1" type="ORF">UFOPK3772_02916</name>
</gene>
<dbReference type="AlphaFoldDB" id="A0A6J7LN66"/>
<dbReference type="Pfam" id="PF07722">
    <property type="entry name" value="Peptidase_C26"/>
    <property type="match status" value="1"/>
</dbReference>
<proteinExistence type="predicted"/>
<dbReference type="InterPro" id="IPR029062">
    <property type="entry name" value="Class_I_gatase-like"/>
</dbReference>
<sequence length="212" mass="22345">MSGAGGIPVTIPRSADAAALVDRLDGLLLSGGEDVHPSRYGAEPGPNATQHDPGRDAFEIALIHAALDMSLPILAICRGVQILNVALGGTLVPHLGIRDGFDHSTTDEPRGTRRHGIVIEPGCLLASALGNEISQDNRARVNSFHHQAIDAPGTGLTTVARADDGTIEAVEDAGRGILGVQWHPEMHDGIDPLFTWFIQFAAEHSADRRGTP</sequence>
<dbReference type="PROSITE" id="PS51273">
    <property type="entry name" value="GATASE_TYPE_1"/>
    <property type="match status" value="1"/>
</dbReference>